<dbReference type="Gene3D" id="3.40.50.10740">
    <property type="entry name" value="Class I glutamine amidotransferase-like"/>
    <property type="match status" value="1"/>
</dbReference>
<evidence type="ECO:0000313" key="7">
    <source>
        <dbReference type="Proteomes" id="UP000196531"/>
    </source>
</evidence>
<evidence type="ECO:0000259" key="4">
    <source>
        <dbReference type="Pfam" id="PF02016"/>
    </source>
</evidence>
<comment type="caution">
    <text evidence="6">The sequence shown here is derived from an EMBL/GenBank/DDBJ whole genome shotgun (WGS) entry which is preliminary data.</text>
</comment>
<dbReference type="CDD" id="cd07062">
    <property type="entry name" value="Peptidase_S66_mccF_like"/>
    <property type="match status" value="1"/>
</dbReference>
<proteinExistence type="inferred from homology"/>
<dbReference type="GO" id="GO:0016787">
    <property type="term" value="F:hydrolase activity"/>
    <property type="evidence" value="ECO:0007669"/>
    <property type="project" value="UniProtKB-KW"/>
</dbReference>
<dbReference type="Pfam" id="PF02016">
    <property type="entry name" value="Peptidase_S66"/>
    <property type="match status" value="1"/>
</dbReference>
<evidence type="ECO:0000256" key="2">
    <source>
        <dbReference type="ARBA" id="ARBA00022801"/>
    </source>
</evidence>
<comment type="similarity">
    <text evidence="1">Belongs to the peptidase S66 family.</text>
</comment>
<feature type="active site" description="Charge relay system" evidence="3">
    <location>
        <position position="243"/>
    </location>
</feature>
<evidence type="ECO:0008006" key="8">
    <source>
        <dbReference type="Google" id="ProtNLM"/>
    </source>
</evidence>
<feature type="domain" description="LD-carboxypeptidase N-terminal" evidence="4">
    <location>
        <begin position="16"/>
        <end position="137"/>
    </location>
</feature>
<dbReference type="SUPFAM" id="SSF141986">
    <property type="entry name" value="LD-carboxypeptidase A C-terminal domain-like"/>
    <property type="match status" value="1"/>
</dbReference>
<dbReference type="InterPro" id="IPR027461">
    <property type="entry name" value="Carboxypeptidase_A_C_sf"/>
</dbReference>
<dbReference type="InterPro" id="IPR027478">
    <property type="entry name" value="LdcA_N"/>
</dbReference>
<dbReference type="PIRSF" id="PIRSF028757">
    <property type="entry name" value="LD-carboxypeptidase"/>
    <property type="match status" value="1"/>
</dbReference>
<feature type="domain" description="LD-carboxypeptidase C-terminal" evidence="5">
    <location>
        <begin position="214"/>
        <end position="325"/>
    </location>
</feature>
<evidence type="ECO:0000256" key="3">
    <source>
        <dbReference type="PIRSR" id="PIRSR028757-1"/>
    </source>
</evidence>
<keyword evidence="2" id="KW-0378">Hydrolase</keyword>
<dbReference type="Gene3D" id="3.50.30.60">
    <property type="entry name" value="LD-carboxypeptidase A C-terminal domain-like"/>
    <property type="match status" value="1"/>
</dbReference>
<dbReference type="InterPro" id="IPR040921">
    <property type="entry name" value="Peptidase_S66C"/>
</dbReference>
<dbReference type="SUPFAM" id="SSF52317">
    <property type="entry name" value="Class I glutamine amidotransferase-like"/>
    <property type="match status" value="1"/>
</dbReference>
<protein>
    <recommendedName>
        <fullName evidence="8">LD-carboxypeptidase</fullName>
    </recommendedName>
</protein>
<gene>
    <name evidence="6" type="ORF">A9Q84_06355</name>
</gene>
<dbReference type="AlphaFoldDB" id="A0A1Y5F9T5"/>
<dbReference type="EMBL" id="MAAO01000005">
    <property type="protein sequence ID" value="OUR97817.1"/>
    <property type="molecule type" value="Genomic_DNA"/>
</dbReference>
<dbReference type="InterPro" id="IPR040449">
    <property type="entry name" value="Peptidase_S66_N"/>
</dbReference>
<dbReference type="InterPro" id="IPR029062">
    <property type="entry name" value="Class_I_gatase-like"/>
</dbReference>
<dbReference type="InterPro" id="IPR003507">
    <property type="entry name" value="S66_fam"/>
</dbReference>
<name>A0A1Y5F9T5_9BACT</name>
<sequence>MKELILPKFLKPGDTIGVFTPSSPSYKVNPELFDNGIKNLEEMGFKVKLGTLTSSRSHEGYRSASGEERAREFMELINDPKVRGLISTIGGYNSNSMIEYLDFDLIAKSRKVICGYSDVTSLHLAILKYSRLRTFYGPAVMCWLGEWPNGISESTDWFLQAVMNHTSGEREVKCPKKWSNHMRDWRNGDWKNVKREWQENTGWTSLSSGTARAPIIAANLNTLMSAAGTDYWPELKGRILLIEEMDAPLSKEERHLTQLKLMGVFDQIAGLIISKPEVYSSEGAPFTYDELIVEVVGERDYPIITNFDCGHIVPMVTIPSETLVEIISSREKVTFKFLEESCSE</sequence>
<dbReference type="Proteomes" id="UP000196531">
    <property type="component" value="Unassembled WGS sequence"/>
</dbReference>
<organism evidence="6 7">
    <name type="scientific">Halobacteriovorax marinus</name>
    <dbReference type="NCBI Taxonomy" id="97084"/>
    <lineage>
        <taxon>Bacteria</taxon>
        <taxon>Pseudomonadati</taxon>
        <taxon>Bdellovibrionota</taxon>
        <taxon>Bacteriovoracia</taxon>
        <taxon>Bacteriovoracales</taxon>
        <taxon>Halobacteriovoraceae</taxon>
        <taxon>Halobacteriovorax</taxon>
    </lineage>
</organism>
<evidence type="ECO:0000259" key="5">
    <source>
        <dbReference type="Pfam" id="PF17676"/>
    </source>
</evidence>
<dbReference type="PANTHER" id="PTHR30237">
    <property type="entry name" value="MURAMOYLTETRAPEPTIDE CARBOXYPEPTIDASE"/>
    <property type="match status" value="1"/>
</dbReference>
<evidence type="ECO:0000256" key="1">
    <source>
        <dbReference type="ARBA" id="ARBA00010233"/>
    </source>
</evidence>
<dbReference type="Pfam" id="PF17676">
    <property type="entry name" value="Peptidase_S66C"/>
    <property type="match status" value="1"/>
</dbReference>
<feature type="active site" description="Nucleophile" evidence="3">
    <location>
        <position position="117"/>
    </location>
</feature>
<dbReference type="PANTHER" id="PTHR30237:SF5">
    <property type="entry name" value="CARBOXYPEPTIDASE VC_A0337-RELATED"/>
    <property type="match status" value="1"/>
</dbReference>
<evidence type="ECO:0000313" key="6">
    <source>
        <dbReference type="EMBL" id="OUR97817.1"/>
    </source>
</evidence>
<feature type="active site" description="Charge relay system" evidence="3">
    <location>
        <position position="311"/>
    </location>
</feature>
<accession>A0A1Y5F9T5</accession>
<reference evidence="7" key="1">
    <citation type="journal article" date="2017" name="Proc. Natl. Acad. Sci. U.S.A.">
        <title>Simulation of Deepwater Horizon oil plume reveals substrate specialization within a complex community of hydrocarbon-degraders.</title>
        <authorList>
            <person name="Hu P."/>
            <person name="Dubinsky E.A."/>
            <person name="Probst A.J."/>
            <person name="Wang J."/>
            <person name="Sieber C.M.K."/>
            <person name="Tom L.M."/>
            <person name="Gardinali P."/>
            <person name="Banfield J.F."/>
            <person name="Atlas R.M."/>
            <person name="Andersen G.L."/>
        </authorList>
    </citation>
    <scope>NUCLEOTIDE SEQUENCE [LARGE SCALE GENOMIC DNA]</scope>
</reference>